<evidence type="ECO:0008006" key="11">
    <source>
        <dbReference type="Google" id="ProtNLM"/>
    </source>
</evidence>
<feature type="domain" description="Terminase small subunit actinomycetes phage-type" evidence="8">
    <location>
        <begin position="1"/>
        <end position="92"/>
    </location>
</feature>
<evidence type="ECO:0000256" key="5">
    <source>
        <dbReference type="ARBA" id="ARBA00023136"/>
    </source>
</evidence>
<dbReference type="InterPro" id="IPR010432">
    <property type="entry name" value="RDD"/>
</dbReference>
<evidence type="ECO:0000256" key="4">
    <source>
        <dbReference type="ARBA" id="ARBA00022989"/>
    </source>
</evidence>
<reference evidence="9" key="2">
    <citation type="submission" date="2023-01" db="EMBL/GenBank/DDBJ databases">
        <authorList>
            <person name="Sun Q."/>
            <person name="Evtushenko L."/>
        </authorList>
    </citation>
    <scope>NUCLEOTIDE SEQUENCE</scope>
    <source>
        <strain evidence="9">VKM Ac-2007</strain>
    </source>
</reference>
<comment type="caution">
    <text evidence="9">The sequence shown here is derived from an EMBL/GenBank/DDBJ whole genome shotgun (WGS) entry which is preliminary data.</text>
</comment>
<evidence type="ECO:0000259" key="7">
    <source>
        <dbReference type="Pfam" id="PF06271"/>
    </source>
</evidence>
<evidence type="ECO:0000256" key="3">
    <source>
        <dbReference type="ARBA" id="ARBA00022692"/>
    </source>
</evidence>
<gene>
    <name evidence="9" type="ORF">GCM10017600_06300</name>
</gene>
<dbReference type="InterPro" id="IPR057630">
    <property type="entry name" value="Terminase_6"/>
</dbReference>
<dbReference type="EMBL" id="BSEV01000001">
    <property type="protein sequence ID" value="GLK07225.1"/>
    <property type="molecule type" value="Genomic_DNA"/>
</dbReference>
<feature type="transmembrane region" description="Helical" evidence="6">
    <location>
        <begin position="99"/>
        <end position="116"/>
    </location>
</feature>
<accession>A0A9W6MAY8</accession>
<feature type="domain" description="RDD" evidence="7">
    <location>
        <begin position="100"/>
        <end position="186"/>
    </location>
</feature>
<name>A0A9W6MAY8_9ACTN</name>
<keyword evidence="5 6" id="KW-0472">Membrane</keyword>
<keyword evidence="2" id="KW-1003">Cell membrane</keyword>
<proteinExistence type="predicted"/>
<evidence type="ECO:0000313" key="10">
    <source>
        <dbReference type="Proteomes" id="UP001143474"/>
    </source>
</evidence>
<protein>
    <recommendedName>
        <fullName evidence="11">RDD family protein</fullName>
    </recommendedName>
</protein>
<evidence type="ECO:0000259" key="8">
    <source>
        <dbReference type="Pfam" id="PF23931"/>
    </source>
</evidence>
<evidence type="ECO:0000313" key="9">
    <source>
        <dbReference type="EMBL" id="GLK07225.1"/>
    </source>
</evidence>
<reference evidence="9" key="1">
    <citation type="journal article" date="2014" name="Int. J. Syst. Evol. Microbiol.">
        <title>Complete genome sequence of Corynebacterium casei LMG S-19264T (=DSM 44701T), isolated from a smear-ripened cheese.</title>
        <authorList>
            <consortium name="US DOE Joint Genome Institute (JGI-PGF)"/>
            <person name="Walter F."/>
            <person name="Albersmeier A."/>
            <person name="Kalinowski J."/>
            <person name="Ruckert C."/>
        </authorList>
    </citation>
    <scope>NUCLEOTIDE SEQUENCE</scope>
    <source>
        <strain evidence="9">VKM Ac-2007</strain>
    </source>
</reference>
<evidence type="ECO:0000256" key="2">
    <source>
        <dbReference type="ARBA" id="ARBA00022475"/>
    </source>
</evidence>
<dbReference type="PANTHER" id="PTHR36115">
    <property type="entry name" value="PROLINE-RICH ANTIGEN HOMOLOG-RELATED"/>
    <property type="match status" value="1"/>
</dbReference>
<dbReference type="Proteomes" id="UP001143474">
    <property type="component" value="Unassembled WGS sequence"/>
</dbReference>
<evidence type="ECO:0000256" key="6">
    <source>
        <dbReference type="SAM" id="Phobius"/>
    </source>
</evidence>
<dbReference type="InterPro" id="IPR051791">
    <property type="entry name" value="Pra-immunoreactive"/>
</dbReference>
<comment type="subcellular location">
    <subcellularLocation>
        <location evidence="1">Cell membrane</location>
        <topology evidence="1">Multi-pass membrane protein</topology>
    </subcellularLocation>
</comment>
<keyword evidence="3 6" id="KW-0812">Transmembrane</keyword>
<dbReference type="Pfam" id="PF23931">
    <property type="entry name" value="Terminase_6"/>
    <property type="match status" value="1"/>
</dbReference>
<keyword evidence="4 6" id="KW-1133">Transmembrane helix</keyword>
<keyword evidence="10" id="KW-1185">Reference proteome</keyword>
<dbReference type="Pfam" id="PF06271">
    <property type="entry name" value="RDD"/>
    <property type="match status" value="1"/>
</dbReference>
<organism evidence="9 10">
    <name type="scientific">Streptosporangium carneum</name>
    <dbReference type="NCBI Taxonomy" id="47481"/>
    <lineage>
        <taxon>Bacteria</taxon>
        <taxon>Bacillati</taxon>
        <taxon>Actinomycetota</taxon>
        <taxon>Actinomycetes</taxon>
        <taxon>Streptosporangiales</taxon>
        <taxon>Streptosporangiaceae</taxon>
        <taxon>Streptosporangium</taxon>
    </lineage>
</organism>
<dbReference type="AlphaFoldDB" id="A0A9W6MAY8"/>
<feature type="transmembrane region" description="Helical" evidence="6">
    <location>
        <begin position="147"/>
        <end position="173"/>
    </location>
</feature>
<dbReference type="GO" id="GO:0005886">
    <property type="term" value="C:plasma membrane"/>
    <property type="evidence" value="ECO:0007669"/>
    <property type="project" value="UniProtKB-SubCell"/>
</dbReference>
<dbReference type="PANTHER" id="PTHR36115:SF6">
    <property type="entry name" value="PROLINE-RICH ANTIGEN HOMOLOG"/>
    <property type="match status" value="1"/>
</dbReference>
<sequence length="200" mass="22316">MDWLTASDQVMRALSLRQAEEIEKVIDRAEEPAELRRDLPGDKGALRRLRALESMCEVTKTVGWLGPQLQGVLCDLGGTPAARRAMAALSLDDADPERLLALFVVFLYFWVQHSLWGQTPGKRLLRIRLISTRTTVRPTAGRTALRALIFPLLVFVPVAGPIALIVDGVWALLDPEGRTLHDRWANTDVTRKVSKVQAQM</sequence>
<evidence type="ECO:0000256" key="1">
    <source>
        <dbReference type="ARBA" id="ARBA00004651"/>
    </source>
</evidence>